<accession>A0A1W6KF62</accession>
<accession>A0A1I4I7S2</accession>
<feature type="region of interest" description="Disordered" evidence="6">
    <location>
        <begin position="322"/>
        <end position="343"/>
    </location>
</feature>
<dbReference type="Proteomes" id="UP000193100">
    <property type="component" value="Chromosome"/>
</dbReference>
<dbReference type="InterPro" id="IPR043428">
    <property type="entry name" value="LivM-like"/>
</dbReference>
<feature type="transmembrane region" description="Helical" evidence="7">
    <location>
        <begin position="287"/>
        <end position="305"/>
    </location>
</feature>
<dbReference type="Pfam" id="PF02653">
    <property type="entry name" value="BPD_transp_2"/>
    <property type="match status" value="1"/>
</dbReference>
<evidence type="ECO:0000256" key="7">
    <source>
        <dbReference type="SAM" id="Phobius"/>
    </source>
</evidence>
<evidence type="ECO:0000256" key="6">
    <source>
        <dbReference type="SAM" id="MobiDB-lite"/>
    </source>
</evidence>
<evidence type="ECO:0000313" key="11">
    <source>
        <dbReference type="Proteomes" id="UP000199211"/>
    </source>
</evidence>
<dbReference type="GO" id="GO:0015658">
    <property type="term" value="F:branched-chain amino acid transmembrane transporter activity"/>
    <property type="evidence" value="ECO:0007669"/>
    <property type="project" value="InterPro"/>
</dbReference>
<feature type="transmembrane region" description="Helical" evidence="7">
    <location>
        <begin position="163"/>
        <end position="180"/>
    </location>
</feature>
<keyword evidence="4 7" id="KW-1133">Transmembrane helix</keyword>
<evidence type="ECO:0000313" key="10">
    <source>
        <dbReference type="Proteomes" id="UP000193100"/>
    </source>
</evidence>
<dbReference type="Proteomes" id="UP000199211">
    <property type="component" value="Unassembled WGS sequence"/>
</dbReference>
<feature type="transmembrane region" description="Helical" evidence="7">
    <location>
        <begin position="213"/>
        <end position="238"/>
    </location>
</feature>
<feature type="transmembrane region" description="Helical" evidence="7">
    <location>
        <begin position="12"/>
        <end position="28"/>
    </location>
</feature>
<organism evidence="8 10">
    <name type="scientific">Marinobacter salarius</name>
    <dbReference type="NCBI Taxonomy" id="1420917"/>
    <lineage>
        <taxon>Bacteria</taxon>
        <taxon>Pseudomonadati</taxon>
        <taxon>Pseudomonadota</taxon>
        <taxon>Gammaproteobacteria</taxon>
        <taxon>Pseudomonadales</taxon>
        <taxon>Marinobacteraceae</taxon>
        <taxon>Marinobacter</taxon>
    </lineage>
</organism>
<evidence type="ECO:0000256" key="5">
    <source>
        <dbReference type="ARBA" id="ARBA00023136"/>
    </source>
</evidence>
<evidence type="ECO:0000256" key="2">
    <source>
        <dbReference type="ARBA" id="ARBA00022475"/>
    </source>
</evidence>
<dbReference type="InterPro" id="IPR001851">
    <property type="entry name" value="ABC_transp_permease"/>
</dbReference>
<evidence type="ECO:0000313" key="9">
    <source>
        <dbReference type="EMBL" id="SFL50458.1"/>
    </source>
</evidence>
<keyword evidence="11" id="KW-1185">Reference proteome</keyword>
<dbReference type="CDD" id="cd06581">
    <property type="entry name" value="TM_PBP1_LivM_like"/>
    <property type="match status" value="1"/>
</dbReference>
<gene>
    <name evidence="8" type="primary">livH</name>
    <name evidence="8" type="ORF">MARSALSMR5_04065</name>
    <name evidence="9" type="ORF">SAMN04487868_10354</name>
</gene>
<protein>
    <submittedName>
        <fullName evidence="9">Amino acid/amide ABC transporter membrane protein 2, HAAT family</fullName>
    </submittedName>
    <submittedName>
        <fullName evidence="8">High-affinity branched-chain amino acid transport system permease protein LivH</fullName>
    </submittedName>
</protein>
<feature type="transmembrane region" description="Helical" evidence="7">
    <location>
        <begin position="34"/>
        <end position="53"/>
    </location>
</feature>
<evidence type="ECO:0000256" key="4">
    <source>
        <dbReference type="ARBA" id="ARBA00022989"/>
    </source>
</evidence>
<feature type="transmembrane region" description="Helical" evidence="7">
    <location>
        <begin position="86"/>
        <end position="107"/>
    </location>
</feature>
<evidence type="ECO:0000256" key="1">
    <source>
        <dbReference type="ARBA" id="ARBA00004429"/>
    </source>
</evidence>
<keyword evidence="5 7" id="KW-0472">Membrane</keyword>
<comment type="subcellular location">
    <subcellularLocation>
        <location evidence="1">Cell inner membrane</location>
        <topology evidence="1">Multi-pass membrane protein</topology>
    </subcellularLocation>
</comment>
<keyword evidence="2" id="KW-1003">Cell membrane</keyword>
<dbReference type="RefSeq" id="WP_085681908.1">
    <property type="nucleotide sequence ID" value="NZ_CP020931.1"/>
</dbReference>
<name>A0A1W6KF62_9GAMM</name>
<keyword evidence="3 7" id="KW-0812">Transmembrane</keyword>
<feature type="transmembrane region" description="Helical" evidence="7">
    <location>
        <begin position="250"/>
        <end position="275"/>
    </location>
</feature>
<evidence type="ECO:0000256" key="3">
    <source>
        <dbReference type="ARBA" id="ARBA00022692"/>
    </source>
</evidence>
<feature type="transmembrane region" description="Helical" evidence="7">
    <location>
        <begin position="114"/>
        <end position="131"/>
    </location>
</feature>
<dbReference type="GO" id="GO:0005886">
    <property type="term" value="C:plasma membrane"/>
    <property type="evidence" value="ECO:0007669"/>
    <property type="project" value="UniProtKB-SubCell"/>
</dbReference>
<reference evidence="9 11" key="1">
    <citation type="submission" date="2016-10" db="EMBL/GenBank/DDBJ databases">
        <authorList>
            <person name="Varghese N."/>
            <person name="Submissions S."/>
        </authorList>
    </citation>
    <scope>NUCLEOTIDE SEQUENCE [LARGE SCALE GENOMIC DNA]</scope>
    <source>
        <strain evidence="9 11">DSM 26291</strain>
    </source>
</reference>
<dbReference type="AlphaFoldDB" id="A0A1W6KF62"/>
<dbReference type="PANTHER" id="PTHR30482">
    <property type="entry name" value="HIGH-AFFINITY BRANCHED-CHAIN AMINO ACID TRANSPORT SYSTEM PERMEASE"/>
    <property type="match status" value="1"/>
</dbReference>
<dbReference type="PANTHER" id="PTHR30482:SF10">
    <property type="entry name" value="HIGH-AFFINITY BRANCHED-CHAIN AMINO ACID TRANSPORT PROTEIN BRAE"/>
    <property type="match status" value="1"/>
</dbReference>
<dbReference type="GeneID" id="77257978"/>
<proteinExistence type="predicted"/>
<dbReference type="EMBL" id="CP020931">
    <property type="protein sequence ID" value="ARM86085.1"/>
    <property type="molecule type" value="Genomic_DNA"/>
</dbReference>
<dbReference type="EMBL" id="FOTV01000003">
    <property type="protein sequence ID" value="SFL50458.1"/>
    <property type="molecule type" value="Genomic_DNA"/>
</dbReference>
<reference evidence="8 10" key="2">
    <citation type="submission" date="2017-04" db="EMBL/GenBank/DDBJ databases">
        <title>Genome Sequence of Marinobacter salarius strain SMR5 Isolated from a culture of the Diatom Skeletonema marinoi.</title>
        <authorList>
            <person name="Topel M."/>
            <person name="Pinder M.I.M."/>
            <person name="Johansson O.N."/>
            <person name="Kourtchenko O."/>
            <person name="Godhe A."/>
            <person name="Clarke A.K."/>
        </authorList>
    </citation>
    <scope>NUCLEOTIDE SEQUENCE [LARGE SCALE GENOMIC DNA]</scope>
    <source>
        <strain evidence="8 10">SMR5</strain>
    </source>
</reference>
<feature type="transmembrane region" description="Helical" evidence="7">
    <location>
        <begin position="60"/>
        <end position="80"/>
    </location>
</feature>
<evidence type="ECO:0000313" key="8">
    <source>
        <dbReference type="EMBL" id="ARM86085.1"/>
    </source>
</evidence>
<sequence>MFKVASLLMTPAAKYLMLAFAILFPLVAANEYQVYVMATAFVWAIAVYGLNIITGFCGQLNLAHGGFFAIGAYTLGLLTADYGWSFWPAFLGALVMTAVLGFLVGIVSLRLKEHYFAIFTLCVGFIIYLLIDKWEELTHGAIGVRDIAAPYGFGLVDFTDTTPFYYLVLAFLVFAIWFMGRLSKSLLGRTFIAIRNGDELAQSLGINLMRNKVLAFVLSTTYAGLAGALYAGMVRFIGPEEANINHTFDMITYLLVGGIGTIMGPLLGTVGIVWITQSLQFLEEYRMIIFGPLLVLLVIFFPRGITGSFLTWMHRKSQALAPTKKRQENKVNTAQNREAESNA</sequence>